<organism evidence="1 2">
    <name type="scientific">Tanacetum coccineum</name>
    <dbReference type="NCBI Taxonomy" id="301880"/>
    <lineage>
        <taxon>Eukaryota</taxon>
        <taxon>Viridiplantae</taxon>
        <taxon>Streptophyta</taxon>
        <taxon>Embryophyta</taxon>
        <taxon>Tracheophyta</taxon>
        <taxon>Spermatophyta</taxon>
        <taxon>Magnoliopsida</taxon>
        <taxon>eudicotyledons</taxon>
        <taxon>Gunneridae</taxon>
        <taxon>Pentapetalae</taxon>
        <taxon>asterids</taxon>
        <taxon>campanulids</taxon>
        <taxon>Asterales</taxon>
        <taxon>Asteraceae</taxon>
        <taxon>Asteroideae</taxon>
        <taxon>Anthemideae</taxon>
        <taxon>Anthemidinae</taxon>
        <taxon>Tanacetum</taxon>
    </lineage>
</organism>
<dbReference type="Proteomes" id="UP001151760">
    <property type="component" value="Unassembled WGS sequence"/>
</dbReference>
<dbReference type="EMBL" id="BQNB010020143">
    <property type="protein sequence ID" value="GJT92794.1"/>
    <property type="molecule type" value="Genomic_DNA"/>
</dbReference>
<gene>
    <name evidence="1" type="ORF">Tco_1081639</name>
</gene>
<evidence type="ECO:0000313" key="2">
    <source>
        <dbReference type="Proteomes" id="UP001151760"/>
    </source>
</evidence>
<proteinExistence type="predicted"/>
<name>A0ABQ5HZ15_9ASTR</name>
<protein>
    <submittedName>
        <fullName evidence="1">Uncharacterized protein</fullName>
    </submittedName>
</protein>
<reference evidence="1" key="1">
    <citation type="journal article" date="2022" name="Int. J. Mol. Sci.">
        <title>Draft Genome of Tanacetum Coccineum: Genomic Comparison of Closely Related Tanacetum-Family Plants.</title>
        <authorList>
            <person name="Yamashiro T."/>
            <person name="Shiraishi A."/>
            <person name="Nakayama K."/>
            <person name="Satake H."/>
        </authorList>
    </citation>
    <scope>NUCLEOTIDE SEQUENCE</scope>
</reference>
<keyword evidence="2" id="KW-1185">Reference proteome</keyword>
<sequence>MVDNARIKRASIDSSWLRLIDVVPTIVEVAEASNSRTLPSIHFPRQHNIVMMILYYRNTGRILSFNVINFATTCLDSNSSFYFNGFYNIFLNLIKGQPWSINAHLRSTETPPGSRIAFLKCQETGKLREMSGNAWETSPGRAKTRRLCWVISLLIRVIDSMNMYATRKVTIAMVDELSSMDSRPSTRCFKWIRSRMRKGLSE</sequence>
<evidence type="ECO:0000313" key="1">
    <source>
        <dbReference type="EMBL" id="GJT92794.1"/>
    </source>
</evidence>
<reference evidence="1" key="2">
    <citation type="submission" date="2022-01" db="EMBL/GenBank/DDBJ databases">
        <authorList>
            <person name="Yamashiro T."/>
            <person name="Shiraishi A."/>
            <person name="Satake H."/>
            <person name="Nakayama K."/>
        </authorList>
    </citation>
    <scope>NUCLEOTIDE SEQUENCE</scope>
</reference>
<comment type="caution">
    <text evidence="1">The sequence shown here is derived from an EMBL/GenBank/DDBJ whole genome shotgun (WGS) entry which is preliminary data.</text>
</comment>
<accession>A0ABQ5HZ15</accession>